<dbReference type="RefSeq" id="WP_017227829.1">
    <property type="nucleotide sequence ID" value="NZ_JARJLM010000216.1"/>
</dbReference>
<proteinExistence type="predicted"/>
<comment type="caution">
    <text evidence="1">The sequence shown here is derived from an EMBL/GenBank/DDBJ whole genome shotgun (WGS) entry which is preliminary data.</text>
</comment>
<gene>
    <name evidence="1" type="ORF">P3W85_12780</name>
</gene>
<reference evidence="1 2" key="1">
    <citation type="submission" date="2023-03" db="EMBL/GenBank/DDBJ databases">
        <title>Draft assemblies of triclosan tolerant bacteria isolated from returned activated sludge.</title>
        <authorList>
            <person name="Van Hamelsveld S."/>
        </authorList>
    </citation>
    <scope>NUCLEOTIDE SEQUENCE [LARGE SCALE GENOMIC DNA]</scope>
    <source>
        <strain evidence="1 2">GW210010_S58</strain>
    </source>
</reference>
<evidence type="ECO:0000313" key="1">
    <source>
        <dbReference type="EMBL" id="MDF3833816.1"/>
    </source>
</evidence>
<organism evidence="1 2">
    <name type="scientific">Cupriavidus basilensis</name>
    <dbReference type="NCBI Taxonomy" id="68895"/>
    <lineage>
        <taxon>Bacteria</taxon>
        <taxon>Pseudomonadati</taxon>
        <taxon>Pseudomonadota</taxon>
        <taxon>Betaproteobacteria</taxon>
        <taxon>Burkholderiales</taxon>
        <taxon>Burkholderiaceae</taxon>
        <taxon>Cupriavidus</taxon>
    </lineage>
</organism>
<sequence>MADSVFVPMPSGPATLRQVVADEILLFGKRAASAPAGRCHP</sequence>
<keyword evidence="2" id="KW-1185">Reference proteome</keyword>
<dbReference type="Proteomes" id="UP001216674">
    <property type="component" value="Unassembled WGS sequence"/>
</dbReference>
<dbReference type="EMBL" id="JARJLM010000216">
    <property type="protein sequence ID" value="MDF3833816.1"/>
    <property type="molecule type" value="Genomic_DNA"/>
</dbReference>
<protein>
    <submittedName>
        <fullName evidence="1">Uncharacterized protein</fullName>
    </submittedName>
</protein>
<evidence type="ECO:0000313" key="2">
    <source>
        <dbReference type="Proteomes" id="UP001216674"/>
    </source>
</evidence>
<accession>A0ABT6AQ01</accession>
<name>A0ABT6AQ01_9BURK</name>